<evidence type="ECO:0000256" key="1">
    <source>
        <dbReference type="ARBA" id="ARBA00002869"/>
    </source>
</evidence>
<dbReference type="PANTHER" id="PTHR11557">
    <property type="entry name" value="PORPHOBILINOGEN DEAMINASE"/>
    <property type="match status" value="1"/>
</dbReference>
<protein>
    <recommendedName>
        <fullName evidence="8">Porphobilinogen deaminase</fullName>
        <shortName evidence="8">PBG</shortName>
        <ecNumber evidence="8">2.5.1.61</ecNumber>
    </recommendedName>
    <alternativeName>
        <fullName evidence="8">Hydroxymethylbilane synthase</fullName>
        <shortName evidence="8">HMBS</shortName>
    </alternativeName>
    <alternativeName>
        <fullName evidence="8">Pre-uroporphyrinogen synthase</fullName>
    </alternativeName>
</protein>
<dbReference type="InterPro" id="IPR036803">
    <property type="entry name" value="Porphobilinogen_deaminase_C_sf"/>
</dbReference>
<dbReference type="Proteomes" id="UP001597295">
    <property type="component" value="Unassembled WGS sequence"/>
</dbReference>
<dbReference type="PIRSF" id="PIRSF001438">
    <property type="entry name" value="4pyrrol_synth_OHMeBilane_synth"/>
    <property type="match status" value="1"/>
</dbReference>
<dbReference type="Gene3D" id="3.40.190.10">
    <property type="entry name" value="Periplasmic binding protein-like II"/>
    <property type="match status" value="2"/>
</dbReference>
<evidence type="ECO:0000256" key="8">
    <source>
        <dbReference type="HAMAP-Rule" id="MF_00260"/>
    </source>
</evidence>
<accession>A0ABW5DRV9</accession>
<keyword evidence="6 8" id="KW-0627">Porphyrin biosynthesis</keyword>
<evidence type="ECO:0000256" key="3">
    <source>
        <dbReference type="ARBA" id="ARBA00005638"/>
    </source>
</evidence>
<comment type="cofactor">
    <cofactor evidence="8">
        <name>dipyrromethane</name>
        <dbReference type="ChEBI" id="CHEBI:60342"/>
    </cofactor>
    <text evidence="8">Binds 1 dipyrromethane group covalently.</text>
</comment>
<feature type="domain" description="Porphobilinogen deaminase C-terminal" evidence="10">
    <location>
        <begin position="231"/>
        <end position="300"/>
    </location>
</feature>
<evidence type="ECO:0000256" key="5">
    <source>
        <dbReference type="ARBA" id="ARBA00022679"/>
    </source>
</evidence>
<dbReference type="Pfam" id="PF01379">
    <property type="entry name" value="Porphobil_deam"/>
    <property type="match status" value="1"/>
</dbReference>
<gene>
    <name evidence="8 11" type="primary">hemC</name>
    <name evidence="11" type="ORF">ACFSM5_10555</name>
</gene>
<keyword evidence="5 8" id="KW-0808">Transferase</keyword>
<evidence type="ECO:0000313" key="11">
    <source>
        <dbReference type="EMBL" id="MFD2263328.1"/>
    </source>
</evidence>
<comment type="pathway">
    <text evidence="2">Porphyrin-containing compound metabolism; protoporphyrin-IX biosynthesis; coproporphyrinogen-III from 5-aminolevulinate: step 2/4.</text>
</comment>
<comment type="similarity">
    <text evidence="3 8">Belongs to the HMBS family.</text>
</comment>
<evidence type="ECO:0000256" key="7">
    <source>
        <dbReference type="ARBA" id="ARBA00048169"/>
    </source>
</evidence>
<dbReference type="Pfam" id="PF03900">
    <property type="entry name" value="Porphobil_deamC"/>
    <property type="match status" value="1"/>
</dbReference>
<feature type="modified residue" description="S-(dipyrrolylmethanemethyl)cysteine" evidence="8">
    <location>
        <position position="247"/>
    </location>
</feature>
<organism evidence="11 12">
    <name type="scientific">Lacibacterium aquatile</name>
    <dbReference type="NCBI Taxonomy" id="1168082"/>
    <lineage>
        <taxon>Bacteria</taxon>
        <taxon>Pseudomonadati</taxon>
        <taxon>Pseudomonadota</taxon>
        <taxon>Alphaproteobacteria</taxon>
        <taxon>Rhodospirillales</taxon>
        <taxon>Rhodospirillaceae</taxon>
    </lineage>
</organism>
<comment type="catalytic activity">
    <reaction evidence="7 8">
        <text>4 porphobilinogen + H2O = hydroxymethylbilane + 4 NH4(+)</text>
        <dbReference type="Rhea" id="RHEA:13185"/>
        <dbReference type="ChEBI" id="CHEBI:15377"/>
        <dbReference type="ChEBI" id="CHEBI:28938"/>
        <dbReference type="ChEBI" id="CHEBI:57845"/>
        <dbReference type="ChEBI" id="CHEBI:58126"/>
        <dbReference type="EC" id="2.5.1.61"/>
    </reaction>
</comment>
<evidence type="ECO:0000256" key="6">
    <source>
        <dbReference type="ARBA" id="ARBA00023244"/>
    </source>
</evidence>
<sequence>MTARPSLIIGTRGSPLARAQATAVASALAAAHADLALPSAIEIRIIKTTGDLIQDRTLSEIGGKGLFTKEIEDQLASGEIDIAVHSMKDVPTALPEGLGIVAIMEREDPRDALIGPYKSLADIPPGATIGTASLRRGAQTLHLRPDLKIEPLRGNVETRLRKVNEGVVAATFLAMAGLNRLGLTQSSGAVAIDPREMLPATAQGAVGIEARISDARTLALLAAIDHHPSHICVRAERAMLAVLDGNCRTPIAGLALLDGDRLTLEGAVVTPDGKTLYRLTEHGYADAPETLGMRLGERLKSKAAAA</sequence>
<feature type="domain" description="Porphobilinogen deaminase N-terminal" evidence="9">
    <location>
        <begin position="7"/>
        <end position="217"/>
    </location>
</feature>
<dbReference type="SUPFAM" id="SSF53850">
    <property type="entry name" value="Periplasmic binding protein-like II"/>
    <property type="match status" value="1"/>
</dbReference>
<proteinExistence type="inferred from homology"/>
<comment type="subunit">
    <text evidence="4 8">Monomer.</text>
</comment>
<dbReference type="EMBL" id="JBHUIP010000010">
    <property type="protein sequence ID" value="MFD2263328.1"/>
    <property type="molecule type" value="Genomic_DNA"/>
</dbReference>
<dbReference type="HAMAP" id="MF_00260">
    <property type="entry name" value="Porphobil_deam"/>
    <property type="match status" value="1"/>
</dbReference>
<dbReference type="SUPFAM" id="SSF54782">
    <property type="entry name" value="Porphobilinogen deaminase (hydroxymethylbilane synthase), C-terminal domain"/>
    <property type="match status" value="1"/>
</dbReference>
<evidence type="ECO:0000256" key="2">
    <source>
        <dbReference type="ARBA" id="ARBA00004735"/>
    </source>
</evidence>
<comment type="caution">
    <text evidence="11">The sequence shown here is derived from an EMBL/GenBank/DDBJ whole genome shotgun (WGS) entry which is preliminary data.</text>
</comment>
<reference evidence="12" key="1">
    <citation type="journal article" date="2019" name="Int. J. Syst. Evol. Microbiol.">
        <title>The Global Catalogue of Microorganisms (GCM) 10K type strain sequencing project: providing services to taxonomists for standard genome sequencing and annotation.</title>
        <authorList>
            <consortium name="The Broad Institute Genomics Platform"/>
            <consortium name="The Broad Institute Genome Sequencing Center for Infectious Disease"/>
            <person name="Wu L."/>
            <person name="Ma J."/>
        </authorList>
    </citation>
    <scope>NUCLEOTIDE SEQUENCE [LARGE SCALE GENOMIC DNA]</scope>
    <source>
        <strain evidence="12">CGMCC 1.19062</strain>
    </source>
</reference>
<evidence type="ECO:0000259" key="9">
    <source>
        <dbReference type="Pfam" id="PF01379"/>
    </source>
</evidence>
<keyword evidence="12" id="KW-1185">Reference proteome</keyword>
<dbReference type="RefSeq" id="WP_379876325.1">
    <property type="nucleotide sequence ID" value="NZ_JBHUIP010000010.1"/>
</dbReference>
<dbReference type="InterPro" id="IPR022418">
    <property type="entry name" value="Porphobilinogen_deaminase_C"/>
</dbReference>
<dbReference type="PANTHER" id="PTHR11557:SF0">
    <property type="entry name" value="PORPHOBILINOGEN DEAMINASE"/>
    <property type="match status" value="1"/>
</dbReference>
<evidence type="ECO:0000259" key="10">
    <source>
        <dbReference type="Pfam" id="PF03900"/>
    </source>
</evidence>
<dbReference type="EC" id="2.5.1.61" evidence="8"/>
<evidence type="ECO:0000256" key="4">
    <source>
        <dbReference type="ARBA" id="ARBA00011245"/>
    </source>
</evidence>
<dbReference type="PRINTS" id="PR00151">
    <property type="entry name" value="PORPHBDMNASE"/>
</dbReference>
<comment type="miscellaneous">
    <text evidence="8">The porphobilinogen subunits are added to the dipyrromethane group.</text>
</comment>
<evidence type="ECO:0000313" key="12">
    <source>
        <dbReference type="Proteomes" id="UP001597295"/>
    </source>
</evidence>
<comment type="function">
    <text evidence="1 8">Tetrapolymerization of the monopyrrole PBG into the hydroxymethylbilane pre-uroporphyrinogen in several discrete steps.</text>
</comment>
<dbReference type="NCBIfam" id="TIGR00212">
    <property type="entry name" value="hemC"/>
    <property type="match status" value="1"/>
</dbReference>
<dbReference type="InterPro" id="IPR000860">
    <property type="entry name" value="HemC"/>
</dbReference>
<dbReference type="InterPro" id="IPR022417">
    <property type="entry name" value="Porphobilin_deaminase_N"/>
</dbReference>
<name>A0ABW5DRV9_9PROT</name>
<dbReference type="GO" id="GO:0004418">
    <property type="term" value="F:hydroxymethylbilane synthase activity"/>
    <property type="evidence" value="ECO:0007669"/>
    <property type="project" value="UniProtKB-EC"/>
</dbReference>
<dbReference type="PROSITE" id="PS00533">
    <property type="entry name" value="PORPHOBILINOGEN_DEAM"/>
    <property type="match status" value="1"/>
</dbReference>
<dbReference type="InterPro" id="IPR022419">
    <property type="entry name" value="Porphobilin_deaminase_cofac_BS"/>
</dbReference>
<dbReference type="Gene3D" id="3.30.160.40">
    <property type="entry name" value="Porphobilinogen deaminase, C-terminal domain"/>
    <property type="match status" value="1"/>
</dbReference>